<dbReference type="InterPro" id="IPR005234">
    <property type="entry name" value="ScpB_csome_segregation"/>
</dbReference>
<feature type="region of interest" description="Disordered" evidence="5">
    <location>
        <begin position="217"/>
        <end position="239"/>
    </location>
</feature>
<evidence type="ECO:0000313" key="6">
    <source>
        <dbReference type="EMBL" id="MEE2527137.1"/>
    </source>
</evidence>
<dbReference type="Pfam" id="PF04079">
    <property type="entry name" value="SMC_ScpB"/>
    <property type="match status" value="1"/>
</dbReference>
<dbReference type="Gene3D" id="1.10.10.10">
    <property type="entry name" value="Winged helix-like DNA-binding domain superfamily/Winged helix DNA-binding domain"/>
    <property type="match status" value="2"/>
</dbReference>
<accession>A0ABU7LTB7</accession>
<dbReference type="InterPro" id="IPR036388">
    <property type="entry name" value="WH-like_DNA-bd_sf"/>
</dbReference>
<keyword evidence="1" id="KW-0963">Cytoplasm</keyword>
<sequence>MTDKPDLISEAIEKLRARAERQGEAETGSEEKGPRLAVNAEKERLRRMEALLFAASEPLDIETLQTRLPAESDVEALLAALQEDYADRGVNLTEVGGRWRFETAPDLRGLLEEIREEPRKLSDAGLETLAIIAYHQPVTRAEIEEIRGVAVSKGTLDLLFELNWIRPRGRRRSPGRPVTYGTTNSFLQYFGLGGIADLPGQADLKAAGLLDARLPPGFEVPDPGLGGASDDEDPLDPEDDAHLFHVDFMEEDGETD</sequence>
<dbReference type="PANTHER" id="PTHR34298">
    <property type="entry name" value="SEGREGATION AND CONDENSATION PROTEIN B"/>
    <property type="match status" value="1"/>
</dbReference>
<evidence type="ECO:0000256" key="2">
    <source>
        <dbReference type="ARBA" id="ARBA00022618"/>
    </source>
</evidence>
<dbReference type="InterPro" id="IPR036390">
    <property type="entry name" value="WH_DNA-bd_sf"/>
</dbReference>
<keyword evidence="7" id="KW-1185">Reference proteome</keyword>
<evidence type="ECO:0000256" key="3">
    <source>
        <dbReference type="ARBA" id="ARBA00022829"/>
    </source>
</evidence>
<evidence type="ECO:0000313" key="7">
    <source>
        <dbReference type="Proteomes" id="UP001354971"/>
    </source>
</evidence>
<dbReference type="Proteomes" id="UP001354971">
    <property type="component" value="Unassembled WGS sequence"/>
</dbReference>
<comment type="caution">
    <text evidence="6">The sequence shown here is derived from an EMBL/GenBank/DDBJ whole genome shotgun (WGS) entry which is preliminary data.</text>
</comment>
<keyword evidence="3" id="KW-0159">Chromosome partition</keyword>
<dbReference type="RefSeq" id="WP_330199801.1">
    <property type="nucleotide sequence ID" value="NZ_JAZDRP010000009.1"/>
</dbReference>
<evidence type="ECO:0000256" key="4">
    <source>
        <dbReference type="ARBA" id="ARBA00023306"/>
    </source>
</evidence>
<feature type="compositionally biased region" description="Acidic residues" evidence="5">
    <location>
        <begin position="229"/>
        <end position="239"/>
    </location>
</feature>
<reference evidence="6 7" key="1">
    <citation type="submission" date="2024-01" db="EMBL/GenBank/DDBJ databases">
        <title>Hyphobacterium bacterium isolated from marine sediment.</title>
        <authorList>
            <person name="Zhao S."/>
        </authorList>
    </citation>
    <scope>NUCLEOTIDE SEQUENCE [LARGE SCALE GENOMIC DNA]</scope>
    <source>
        <strain evidence="7">HN65</strain>
    </source>
</reference>
<dbReference type="SUPFAM" id="SSF46785">
    <property type="entry name" value="Winged helix' DNA-binding domain"/>
    <property type="match status" value="2"/>
</dbReference>
<evidence type="ECO:0000256" key="5">
    <source>
        <dbReference type="SAM" id="MobiDB-lite"/>
    </source>
</evidence>
<protein>
    <submittedName>
        <fullName evidence="6">SMC-Scp complex subunit ScpB</fullName>
    </submittedName>
</protein>
<dbReference type="EMBL" id="JAZDRP010000009">
    <property type="protein sequence ID" value="MEE2527137.1"/>
    <property type="molecule type" value="Genomic_DNA"/>
</dbReference>
<gene>
    <name evidence="6" type="primary">scpB</name>
    <name evidence="6" type="ORF">V0U79_12235</name>
</gene>
<organism evidence="6 7">
    <name type="scientific">Hyphobacterium lacteum</name>
    <dbReference type="NCBI Taxonomy" id="3116575"/>
    <lineage>
        <taxon>Bacteria</taxon>
        <taxon>Pseudomonadati</taxon>
        <taxon>Pseudomonadota</taxon>
        <taxon>Alphaproteobacteria</taxon>
        <taxon>Maricaulales</taxon>
        <taxon>Maricaulaceae</taxon>
        <taxon>Hyphobacterium</taxon>
    </lineage>
</organism>
<name>A0ABU7LTB7_9PROT</name>
<proteinExistence type="predicted"/>
<evidence type="ECO:0000256" key="1">
    <source>
        <dbReference type="ARBA" id="ARBA00022490"/>
    </source>
</evidence>
<dbReference type="NCBIfam" id="TIGR00281">
    <property type="entry name" value="SMC-Scp complex subunit ScpB"/>
    <property type="match status" value="1"/>
</dbReference>
<keyword evidence="2" id="KW-0132">Cell division</keyword>
<dbReference type="PANTHER" id="PTHR34298:SF2">
    <property type="entry name" value="SEGREGATION AND CONDENSATION PROTEIN B"/>
    <property type="match status" value="1"/>
</dbReference>
<keyword evidence="4" id="KW-0131">Cell cycle</keyword>